<feature type="transmembrane region" description="Helical" evidence="10">
    <location>
        <begin position="272"/>
        <end position="298"/>
    </location>
</feature>
<feature type="transmembrane region" description="Helical" evidence="10">
    <location>
        <begin position="28"/>
        <end position="50"/>
    </location>
</feature>
<gene>
    <name evidence="11" type="ORF">EAI_05253</name>
</gene>
<accession>E2C9T6</accession>
<feature type="transmembrane region" description="Helical" evidence="10">
    <location>
        <begin position="88"/>
        <end position="110"/>
    </location>
</feature>
<evidence type="ECO:0000256" key="3">
    <source>
        <dbReference type="ARBA" id="ARBA00022606"/>
    </source>
</evidence>
<proteinExistence type="predicted"/>
<keyword evidence="8 11" id="KW-0675">Receptor</keyword>
<keyword evidence="12" id="KW-1185">Reference proteome</keyword>
<dbReference type="Pfam" id="PF02949">
    <property type="entry name" value="7tm_6"/>
    <property type="match status" value="2"/>
</dbReference>
<dbReference type="AlphaFoldDB" id="E2C9T6"/>
<evidence type="ECO:0000256" key="7">
    <source>
        <dbReference type="ARBA" id="ARBA00023136"/>
    </source>
</evidence>
<dbReference type="OMA" id="SHRISNW"/>
<protein>
    <submittedName>
        <fullName evidence="11">Putative odorant receptor 92a</fullName>
    </submittedName>
</protein>
<comment type="subcellular location">
    <subcellularLocation>
        <location evidence="1">Cell membrane</location>
        <topology evidence="1">Multi-pass membrane protein</topology>
    </subcellularLocation>
</comment>
<keyword evidence="5" id="KW-0552">Olfaction</keyword>
<dbReference type="EMBL" id="GL453897">
    <property type="protein sequence ID" value="EFN75326.1"/>
    <property type="molecule type" value="Genomic_DNA"/>
</dbReference>
<evidence type="ECO:0000256" key="10">
    <source>
        <dbReference type="SAM" id="Phobius"/>
    </source>
</evidence>
<evidence type="ECO:0000256" key="1">
    <source>
        <dbReference type="ARBA" id="ARBA00004651"/>
    </source>
</evidence>
<evidence type="ECO:0000313" key="12">
    <source>
        <dbReference type="Proteomes" id="UP000008237"/>
    </source>
</evidence>
<dbReference type="GO" id="GO:0005549">
    <property type="term" value="F:odorant binding"/>
    <property type="evidence" value="ECO:0007669"/>
    <property type="project" value="InterPro"/>
</dbReference>
<evidence type="ECO:0000256" key="8">
    <source>
        <dbReference type="ARBA" id="ARBA00023170"/>
    </source>
</evidence>
<dbReference type="OrthoDB" id="6765072at2759"/>
<dbReference type="InParanoid" id="E2C9T6"/>
<evidence type="ECO:0000256" key="4">
    <source>
        <dbReference type="ARBA" id="ARBA00022692"/>
    </source>
</evidence>
<keyword evidence="4 10" id="KW-0812">Transmembrane</keyword>
<keyword evidence="3" id="KW-0716">Sensory transduction</keyword>
<dbReference type="GO" id="GO:0004984">
    <property type="term" value="F:olfactory receptor activity"/>
    <property type="evidence" value="ECO:0007669"/>
    <property type="project" value="InterPro"/>
</dbReference>
<evidence type="ECO:0000256" key="9">
    <source>
        <dbReference type="ARBA" id="ARBA00023224"/>
    </source>
</evidence>
<evidence type="ECO:0000256" key="6">
    <source>
        <dbReference type="ARBA" id="ARBA00022989"/>
    </source>
</evidence>
<name>E2C9T6_HARSA</name>
<reference evidence="11 12" key="1">
    <citation type="journal article" date="2010" name="Science">
        <title>Genomic comparison of the ants Camponotus floridanus and Harpegnathos saltator.</title>
        <authorList>
            <person name="Bonasio R."/>
            <person name="Zhang G."/>
            <person name="Ye C."/>
            <person name="Mutti N.S."/>
            <person name="Fang X."/>
            <person name="Qin N."/>
            <person name="Donahue G."/>
            <person name="Yang P."/>
            <person name="Li Q."/>
            <person name="Li C."/>
            <person name="Zhang P."/>
            <person name="Huang Z."/>
            <person name="Berger S.L."/>
            <person name="Reinberg D."/>
            <person name="Wang J."/>
            <person name="Liebig J."/>
        </authorList>
    </citation>
    <scope>NUCLEOTIDE SEQUENCE [LARGE SCALE GENOMIC DNA]</scope>
    <source>
        <strain evidence="11 12">R22 G/1</strain>
    </source>
</reference>
<keyword evidence="2" id="KW-1003">Cell membrane</keyword>
<sequence>MMAEDWKDCANNDIEIRKVTSKARISHFISNAIAITHTVSICFYGIGIILTDVDVTDHTIEIPHMYKIEVLFEINTQNTYRLTLIMELLHLLLGSLGMGILNALLLVLALDNPNASEKIVRSLASYSVTNLEAFIFCYAGEYLINKSKAIGYAAYDITWYDMDPKHTRILSLIILRSQKQLTLTIGKLMDLSLQRFASSKVIGYAAYDSAWYDMEPKDRRILLLIILRSQKQLTLTIGKLMDLSLQRFTSVSKTRAQCMNSSFYLRTTHSSWYTFFIFIFKYLYKIFILLNGFMHVAFCQQYF</sequence>
<dbReference type="Proteomes" id="UP000008237">
    <property type="component" value="Unassembled WGS sequence"/>
</dbReference>
<dbReference type="InterPro" id="IPR004117">
    <property type="entry name" value="7tm6_olfct_rcpt"/>
</dbReference>
<keyword evidence="9" id="KW-0807">Transducer</keyword>
<dbReference type="PANTHER" id="PTHR21137:SF35">
    <property type="entry name" value="ODORANT RECEPTOR 19A-RELATED"/>
    <property type="match status" value="1"/>
</dbReference>
<dbReference type="PANTHER" id="PTHR21137">
    <property type="entry name" value="ODORANT RECEPTOR"/>
    <property type="match status" value="1"/>
</dbReference>
<dbReference type="GO" id="GO:0005886">
    <property type="term" value="C:plasma membrane"/>
    <property type="evidence" value="ECO:0007669"/>
    <property type="project" value="UniProtKB-SubCell"/>
</dbReference>
<evidence type="ECO:0000256" key="5">
    <source>
        <dbReference type="ARBA" id="ARBA00022725"/>
    </source>
</evidence>
<keyword evidence="7 10" id="KW-0472">Membrane</keyword>
<keyword evidence="6 10" id="KW-1133">Transmembrane helix</keyword>
<dbReference type="GO" id="GO:0007165">
    <property type="term" value="P:signal transduction"/>
    <property type="evidence" value="ECO:0007669"/>
    <property type="project" value="UniProtKB-KW"/>
</dbReference>
<organism evidence="12">
    <name type="scientific">Harpegnathos saltator</name>
    <name type="common">Jerdon's jumping ant</name>
    <dbReference type="NCBI Taxonomy" id="610380"/>
    <lineage>
        <taxon>Eukaryota</taxon>
        <taxon>Metazoa</taxon>
        <taxon>Ecdysozoa</taxon>
        <taxon>Arthropoda</taxon>
        <taxon>Hexapoda</taxon>
        <taxon>Insecta</taxon>
        <taxon>Pterygota</taxon>
        <taxon>Neoptera</taxon>
        <taxon>Endopterygota</taxon>
        <taxon>Hymenoptera</taxon>
        <taxon>Apocrita</taxon>
        <taxon>Aculeata</taxon>
        <taxon>Formicoidea</taxon>
        <taxon>Formicidae</taxon>
        <taxon>Ponerinae</taxon>
        <taxon>Ponerini</taxon>
        <taxon>Harpegnathos</taxon>
    </lineage>
</organism>
<evidence type="ECO:0000256" key="2">
    <source>
        <dbReference type="ARBA" id="ARBA00022475"/>
    </source>
</evidence>
<evidence type="ECO:0000313" key="11">
    <source>
        <dbReference type="EMBL" id="EFN75326.1"/>
    </source>
</evidence>